<evidence type="ECO:0000313" key="3">
    <source>
        <dbReference type="Proteomes" id="UP001460270"/>
    </source>
</evidence>
<feature type="signal peptide" evidence="1">
    <location>
        <begin position="1"/>
        <end position="21"/>
    </location>
</feature>
<dbReference type="EMBL" id="JBBPFD010000014">
    <property type="protein sequence ID" value="KAK7899635.1"/>
    <property type="molecule type" value="Genomic_DNA"/>
</dbReference>
<comment type="caution">
    <text evidence="2">The sequence shown here is derived from an EMBL/GenBank/DDBJ whole genome shotgun (WGS) entry which is preliminary data.</text>
</comment>
<organism evidence="2 3">
    <name type="scientific">Mugilogobius chulae</name>
    <name type="common">yellowstripe goby</name>
    <dbReference type="NCBI Taxonomy" id="88201"/>
    <lineage>
        <taxon>Eukaryota</taxon>
        <taxon>Metazoa</taxon>
        <taxon>Chordata</taxon>
        <taxon>Craniata</taxon>
        <taxon>Vertebrata</taxon>
        <taxon>Euteleostomi</taxon>
        <taxon>Actinopterygii</taxon>
        <taxon>Neopterygii</taxon>
        <taxon>Teleostei</taxon>
        <taxon>Neoteleostei</taxon>
        <taxon>Acanthomorphata</taxon>
        <taxon>Gobiaria</taxon>
        <taxon>Gobiiformes</taxon>
        <taxon>Gobioidei</taxon>
        <taxon>Gobiidae</taxon>
        <taxon>Gobionellinae</taxon>
        <taxon>Mugilogobius</taxon>
    </lineage>
</organism>
<feature type="chain" id="PRO_5043979333" evidence="1">
    <location>
        <begin position="22"/>
        <end position="350"/>
    </location>
</feature>
<proteinExistence type="predicted"/>
<name>A0AAW0NSH0_9GOBI</name>
<reference evidence="3" key="1">
    <citation type="submission" date="2024-04" db="EMBL/GenBank/DDBJ databases">
        <title>Salinicola lusitanus LLJ914,a marine bacterium isolated from the Okinawa Trough.</title>
        <authorList>
            <person name="Li J."/>
        </authorList>
    </citation>
    <scope>NUCLEOTIDE SEQUENCE [LARGE SCALE GENOMIC DNA]</scope>
</reference>
<dbReference type="AlphaFoldDB" id="A0AAW0NSH0"/>
<evidence type="ECO:0000313" key="2">
    <source>
        <dbReference type="EMBL" id="KAK7899635.1"/>
    </source>
</evidence>
<evidence type="ECO:0000256" key="1">
    <source>
        <dbReference type="SAM" id="SignalP"/>
    </source>
</evidence>
<sequence>MNCYVGIVLCGFLTWIPMASAEPGLRGTETLAQTITYSRETLLSMRDNASVLPGDLVLPPDCRLILRQRRKKKRRGSRGGIRNRLKRRGSRHPLPVITLSNVRSLNNKLDELLLLVRHDEDFRRSNLICLTETWLNDQSEVELPGYITIRADRDTKRSGKSIGGGLCMFVDQSRFDSTDAKGKAYAVCANVSRDQIIQLSVDDVQDCLSHINPHKAPGPDGLAGRVLKVCSVANKNKLNRIVKNAGKIIGKDQAKIELLYQSAVLRMAMSITRDIEHPLCGEFKLMPSGRRYRMPLATKKCRPQLLLSFRRMFMSVDTHTEQISDIFNGTIGTTSAKSNDDMQCPIRPEL</sequence>
<gene>
    <name evidence="2" type="ORF">WMY93_020488</name>
</gene>
<accession>A0AAW0NSH0</accession>
<protein>
    <submittedName>
        <fullName evidence="2">Uncharacterized protein</fullName>
    </submittedName>
</protein>
<keyword evidence="3" id="KW-1185">Reference proteome</keyword>
<keyword evidence="1" id="KW-0732">Signal</keyword>
<dbReference type="Proteomes" id="UP001460270">
    <property type="component" value="Unassembled WGS sequence"/>
</dbReference>